<sequence>MNGKPSLFLFMSFSVLYQTYLFDLISADSLATALPYEVQTWSPDNKFEFKSAHGIRASTQDPGRPEFPKDSAAIFQNEFIHKFNVFPGSKIIRLHFYPTSYAGLNISKALFSVSIGHYTLLRTSESSYPTDASDIEYVTKEFCLYVNSHILNITFIPAKNIPGAYAFLNKIEVVPVPPDLYMRDNETLSFIGHSNSSYRGKSMALETMYRLNVGGPPISAEHDHDMFRAWSGDDIYFMSSRIDTETLRSKAEIKYSSQVPAYIAPKKVYTSARTTIPSGYSIKGGYNLTWSFQVESGFYYLLRLHFCEISKEITEQDQRVFHIHINDQIAQDGADVIKWSGGADVPVFRDYVVNLSEQGMDNLLLSLQSNTENGTSCNQAILNGLEIFKLPDASYNFAGSISFRARRMSLSSAKNPPRMILEVVFDIATVVAVFLVIGSGGFGNVYKGYIDGGTTTVAIKRANPCSNQGLNEFKTEISMLSNLQHGHLVSLIGYCMENKEMILHEKVNLGEWALSCYQLGTLETIIDPYLRDKIEAGCFKTFTDIAKKCLADKGCDRPNMGDVLWNLEMALRQQEAAVEDRICAENNNGTTSYSSLKIDGHPCIGMGNSDQTPGVEFSEIMVTIGR</sequence>
<dbReference type="Proteomes" id="UP001163603">
    <property type="component" value="Chromosome 6"/>
</dbReference>
<protein>
    <submittedName>
        <fullName evidence="1">Uncharacterized protein</fullName>
    </submittedName>
</protein>
<accession>A0ACC0YKV9</accession>
<name>A0ACC0YKV9_9ROSI</name>
<dbReference type="EMBL" id="CM047741">
    <property type="protein sequence ID" value="KAJ0038899.1"/>
    <property type="molecule type" value="Genomic_DNA"/>
</dbReference>
<evidence type="ECO:0000313" key="1">
    <source>
        <dbReference type="EMBL" id="KAJ0038899.1"/>
    </source>
</evidence>
<evidence type="ECO:0000313" key="2">
    <source>
        <dbReference type="Proteomes" id="UP001163603"/>
    </source>
</evidence>
<comment type="caution">
    <text evidence="1">The sequence shown here is derived from an EMBL/GenBank/DDBJ whole genome shotgun (WGS) entry which is preliminary data.</text>
</comment>
<reference evidence="2" key="1">
    <citation type="journal article" date="2023" name="G3 (Bethesda)">
        <title>Genome assembly and association tests identify interacting loci associated with vigor, precocity, and sex in interspecific pistachio rootstocks.</title>
        <authorList>
            <person name="Palmer W."/>
            <person name="Jacygrad E."/>
            <person name="Sagayaradj S."/>
            <person name="Cavanaugh K."/>
            <person name="Han R."/>
            <person name="Bertier L."/>
            <person name="Beede B."/>
            <person name="Kafkas S."/>
            <person name="Golino D."/>
            <person name="Preece J."/>
            <person name="Michelmore R."/>
        </authorList>
    </citation>
    <scope>NUCLEOTIDE SEQUENCE [LARGE SCALE GENOMIC DNA]</scope>
</reference>
<keyword evidence="2" id="KW-1185">Reference proteome</keyword>
<gene>
    <name evidence="1" type="ORF">Pint_23458</name>
</gene>
<organism evidence="1 2">
    <name type="scientific">Pistacia integerrima</name>
    <dbReference type="NCBI Taxonomy" id="434235"/>
    <lineage>
        <taxon>Eukaryota</taxon>
        <taxon>Viridiplantae</taxon>
        <taxon>Streptophyta</taxon>
        <taxon>Embryophyta</taxon>
        <taxon>Tracheophyta</taxon>
        <taxon>Spermatophyta</taxon>
        <taxon>Magnoliopsida</taxon>
        <taxon>eudicotyledons</taxon>
        <taxon>Gunneridae</taxon>
        <taxon>Pentapetalae</taxon>
        <taxon>rosids</taxon>
        <taxon>malvids</taxon>
        <taxon>Sapindales</taxon>
        <taxon>Anacardiaceae</taxon>
        <taxon>Pistacia</taxon>
    </lineage>
</organism>
<proteinExistence type="predicted"/>